<dbReference type="InterPro" id="IPR050490">
    <property type="entry name" value="Bact_solute-bd_prot1"/>
</dbReference>
<evidence type="ECO:0008006" key="4">
    <source>
        <dbReference type="Google" id="ProtNLM"/>
    </source>
</evidence>
<feature type="signal peptide" evidence="1">
    <location>
        <begin position="1"/>
        <end position="24"/>
    </location>
</feature>
<dbReference type="Pfam" id="PF01547">
    <property type="entry name" value="SBP_bac_1"/>
    <property type="match status" value="1"/>
</dbReference>
<dbReference type="Proteomes" id="UP000886884">
    <property type="component" value="Unassembled WGS sequence"/>
</dbReference>
<evidence type="ECO:0000313" key="3">
    <source>
        <dbReference type="Proteomes" id="UP000886884"/>
    </source>
</evidence>
<organism evidence="2 3">
    <name type="scientific">Candidatus Ornithocaccomicrobium faecavium</name>
    <dbReference type="NCBI Taxonomy" id="2840890"/>
    <lineage>
        <taxon>Bacteria</taxon>
        <taxon>Bacillati</taxon>
        <taxon>Bacillota</taxon>
        <taxon>Clostridia</taxon>
        <taxon>Candidatus Ornithocaccomicrobium</taxon>
    </lineage>
</organism>
<sequence>MKKFVSLLLILALMLSAQVFVASAEEEPATEEPMVITWLGASPPLTDDTWGEQAFEEAFGVDVQIVRAETAEEQTVLFASGEVPDFILAGSVSRLADLVDQGIVRPVTLEMIEENMPGYYAMCTSYDPGFFDKGIVDNEIYAVPRYNATGEAAIGAAIRSDWLENLGLAVPTTLEELEAVFYAFAQDDPDGNGQDDTYALSAGGNSGAMGRYMFQSIFGIFGVNPLFWTENEEGELEYGFTTDEVKEALKLLSKWYADGLIDPEFITTDARSSGTDVASKFASGQIGYIDCLSYDDYQWDNDGHMSAKWVANDEAWQQFFADNAENPTEMYKYGVTSDFDDSYVSKYYINLAPVANSDGTPGGYVKEGNVNSYLCFGANTSDEKVAKILQILEQEAMDEDTYMLHFGPEGLQWLQEEDGTRSYNPNYTEEENYHPQGQILGYGWCLFPMYWSNPEFLTVISDARNDQRYERTLPLFASFNDVSDALTVSLPSASEYSEITSTYITNNVYMAIRGDIDVETQWDDIVAEWFAMGGDVLTQEANEWWDSVNG</sequence>
<name>A0A9D1P9B8_9FIRM</name>
<keyword evidence="1" id="KW-0732">Signal</keyword>
<evidence type="ECO:0000256" key="1">
    <source>
        <dbReference type="SAM" id="SignalP"/>
    </source>
</evidence>
<dbReference type="Gene3D" id="3.40.190.10">
    <property type="entry name" value="Periplasmic binding protein-like II"/>
    <property type="match status" value="2"/>
</dbReference>
<accession>A0A9D1P9B8</accession>
<reference evidence="2" key="2">
    <citation type="journal article" date="2021" name="PeerJ">
        <title>Extensive microbial diversity within the chicken gut microbiome revealed by metagenomics and culture.</title>
        <authorList>
            <person name="Gilroy R."/>
            <person name="Ravi A."/>
            <person name="Getino M."/>
            <person name="Pursley I."/>
            <person name="Horton D.L."/>
            <person name="Alikhan N.F."/>
            <person name="Baker D."/>
            <person name="Gharbi K."/>
            <person name="Hall N."/>
            <person name="Watson M."/>
            <person name="Adriaenssens E.M."/>
            <person name="Foster-Nyarko E."/>
            <person name="Jarju S."/>
            <person name="Secka A."/>
            <person name="Antonio M."/>
            <person name="Oren A."/>
            <person name="Chaudhuri R.R."/>
            <person name="La Ragione R."/>
            <person name="Hildebrand F."/>
            <person name="Pallen M.J."/>
        </authorList>
    </citation>
    <scope>NUCLEOTIDE SEQUENCE</scope>
    <source>
        <strain evidence="2">CHK183-6373</strain>
    </source>
</reference>
<proteinExistence type="predicted"/>
<dbReference type="SUPFAM" id="SSF53850">
    <property type="entry name" value="Periplasmic binding protein-like II"/>
    <property type="match status" value="2"/>
</dbReference>
<reference evidence="2" key="1">
    <citation type="submission" date="2020-10" db="EMBL/GenBank/DDBJ databases">
        <authorList>
            <person name="Gilroy R."/>
        </authorList>
    </citation>
    <scope>NUCLEOTIDE SEQUENCE</scope>
    <source>
        <strain evidence="2">CHK183-6373</strain>
    </source>
</reference>
<protein>
    <recommendedName>
        <fullName evidence="4">Aldouronate transport system substrate-binding protein</fullName>
    </recommendedName>
</protein>
<dbReference type="EMBL" id="DVOT01000237">
    <property type="protein sequence ID" value="HIV28890.1"/>
    <property type="molecule type" value="Genomic_DNA"/>
</dbReference>
<comment type="caution">
    <text evidence="2">The sequence shown here is derived from an EMBL/GenBank/DDBJ whole genome shotgun (WGS) entry which is preliminary data.</text>
</comment>
<evidence type="ECO:0000313" key="2">
    <source>
        <dbReference type="EMBL" id="HIV28890.1"/>
    </source>
</evidence>
<dbReference type="PANTHER" id="PTHR43649">
    <property type="entry name" value="ARABINOSE-BINDING PROTEIN-RELATED"/>
    <property type="match status" value="1"/>
</dbReference>
<dbReference type="AlphaFoldDB" id="A0A9D1P9B8"/>
<gene>
    <name evidence="2" type="ORF">IAA64_13085</name>
</gene>
<feature type="chain" id="PRO_5039128733" description="Aldouronate transport system substrate-binding protein" evidence="1">
    <location>
        <begin position="25"/>
        <end position="550"/>
    </location>
</feature>
<dbReference type="InterPro" id="IPR006059">
    <property type="entry name" value="SBP"/>
</dbReference>
<dbReference type="PANTHER" id="PTHR43649:SF12">
    <property type="entry name" value="DIACETYLCHITOBIOSE BINDING PROTEIN DASA"/>
    <property type="match status" value="1"/>
</dbReference>